<dbReference type="PANTHER" id="PTHR47990">
    <property type="entry name" value="2-OXOGLUTARATE (2OG) AND FE(II)-DEPENDENT OXYGENASE SUPERFAMILY PROTEIN-RELATED"/>
    <property type="match status" value="1"/>
</dbReference>
<evidence type="ECO:0000256" key="2">
    <source>
        <dbReference type="RuleBase" id="RU003682"/>
    </source>
</evidence>
<keyword evidence="2" id="KW-0560">Oxidoreductase</keyword>
<dbReference type="SUPFAM" id="SSF51197">
    <property type="entry name" value="Clavaminate synthase-like"/>
    <property type="match status" value="1"/>
</dbReference>
<evidence type="ECO:0000256" key="1">
    <source>
        <dbReference type="ARBA" id="ARBA00008056"/>
    </source>
</evidence>
<sequence>MTVASTPTTAHSADNLYAPFTIDAREVGAQRGTALAILAGFQRAGFIYLRNHGISKATVSQAFDDSAKFFKRPLAQKEELGWTSPESNRGYVRQGRENLASDAVENGEKQEEVECKDLKETMNFGREGDRFENHWPDAFDDQGRVFKSNMVAFFDQCQLLNIEIMRAIAVGIGIREDWFDSFCDPGNNNLRLLHYPEVSIEVFQRSKLQVRAGAHTEARADTPLQDMAGGLQVQAPDGSFVDATPIPDTIVVNAGDMLARWSNDTIKSTKHRVVEPHRAGLKDGVHPPRYSIAYFCIPNTDSLIEAIPGTYDDIRVKKYPSIQSGQYLVQRLAATF</sequence>
<dbReference type="InterPro" id="IPR044861">
    <property type="entry name" value="IPNS-like_FE2OG_OXY"/>
</dbReference>
<keyword evidence="2" id="KW-0479">Metal-binding</keyword>
<protein>
    <recommendedName>
        <fullName evidence="3">Fe2OG dioxygenase domain-containing protein</fullName>
    </recommendedName>
</protein>
<dbReference type="PRINTS" id="PR00682">
    <property type="entry name" value="IPNSYNTHASE"/>
</dbReference>
<evidence type="ECO:0000313" key="5">
    <source>
        <dbReference type="Proteomes" id="UP001175261"/>
    </source>
</evidence>
<dbReference type="GO" id="GO:0016491">
    <property type="term" value="F:oxidoreductase activity"/>
    <property type="evidence" value="ECO:0007669"/>
    <property type="project" value="UniProtKB-KW"/>
</dbReference>
<evidence type="ECO:0000313" key="4">
    <source>
        <dbReference type="EMBL" id="KAK0383415.1"/>
    </source>
</evidence>
<proteinExistence type="inferred from homology"/>
<dbReference type="InterPro" id="IPR050231">
    <property type="entry name" value="Iron_ascorbate_oxido_reductase"/>
</dbReference>
<dbReference type="Pfam" id="PF03171">
    <property type="entry name" value="2OG-FeII_Oxy"/>
    <property type="match status" value="1"/>
</dbReference>
<dbReference type="GO" id="GO:0046872">
    <property type="term" value="F:metal ion binding"/>
    <property type="evidence" value="ECO:0007669"/>
    <property type="project" value="UniProtKB-KW"/>
</dbReference>
<name>A0AA39G9Y4_SARSR</name>
<dbReference type="GO" id="GO:0044283">
    <property type="term" value="P:small molecule biosynthetic process"/>
    <property type="evidence" value="ECO:0007669"/>
    <property type="project" value="UniProtKB-ARBA"/>
</dbReference>
<dbReference type="Proteomes" id="UP001175261">
    <property type="component" value="Unassembled WGS sequence"/>
</dbReference>
<gene>
    <name evidence="4" type="ORF">NLU13_9327</name>
</gene>
<accession>A0AA39G9Y4</accession>
<dbReference type="Pfam" id="PF14226">
    <property type="entry name" value="DIOX_N"/>
    <property type="match status" value="1"/>
</dbReference>
<keyword evidence="5" id="KW-1185">Reference proteome</keyword>
<dbReference type="InterPro" id="IPR027443">
    <property type="entry name" value="IPNS-like_sf"/>
</dbReference>
<comment type="similarity">
    <text evidence="1 2">Belongs to the iron/ascorbate-dependent oxidoreductase family.</text>
</comment>
<feature type="domain" description="Fe2OG dioxygenase" evidence="3">
    <location>
        <begin position="186"/>
        <end position="298"/>
    </location>
</feature>
<dbReference type="Gene3D" id="2.60.120.330">
    <property type="entry name" value="B-lactam Antibiotic, Isopenicillin N Synthase, Chain"/>
    <property type="match status" value="1"/>
</dbReference>
<dbReference type="InterPro" id="IPR005123">
    <property type="entry name" value="Oxoglu/Fe-dep_dioxygenase_dom"/>
</dbReference>
<dbReference type="PROSITE" id="PS51471">
    <property type="entry name" value="FE2OG_OXY"/>
    <property type="match status" value="1"/>
</dbReference>
<comment type="caution">
    <text evidence="4">The sequence shown here is derived from an EMBL/GenBank/DDBJ whole genome shotgun (WGS) entry which is preliminary data.</text>
</comment>
<dbReference type="AlphaFoldDB" id="A0AA39G9Y4"/>
<keyword evidence="2" id="KW-0408">Iron</keyword>
<dbReference type="InterPro" id="IPR026992">
    <property type="entry name" value="DIOX_N"/>
</dbReference>
<organism evidence="4 5">
    <name type="scientific">Sarocladium strictum</name>
    <name type="common">Black bundle disease fungus</name>
    <name type="synonym">Acremonium strictum</name>
    <dbReference type="NCBI Taxonomy" id="5046"/>
    <lineage>
        <taxon>Eukaryota</taxon>
        <taxon>Fungi</taxon>
        <taxon>Dikarya</taxon>
        <taxon>Ascomycota</taxon>
        <taxon>Pezizomycotina</taxon>
        <taxon>Sordariomycetes</taxon>
        <taxon>Hypocreomycetidae</taxon>
        <taxon>Hypocreales</taxon>
        <taxon>Sarocladiaceae</taxon>
        <taxon>Sarocladium</taxon>
    </lineage>
</organism>
<evidence type="ECO:0000259" key="3">
    <source>
        <dbReference type="PROSITE" id="PS51471"/>
    </source>
</evidence>
<dbReference type="EMBL" id="JAPDFR010000009">
    <property type="protein sequence ID" value="KAK0383415.1"/>
    <property type="molecule type" value="Genomic_DNA"/>
</dbReference>
<reference evidence="4" key="1">
    <citation type="submission" date="2022-10" db="EMBL/GenBank/DDBJ databases">
        <title>Determination and structural analysis of whole genome sequence of Sarocladium strictum F4-1.</title>
        <authorList>
            <person name="Hu L."/>
            <person name="Jiang Y."/>
        </authorList>
    </citation>
    <scope>NUCLEOTIDE SEQUENCE</scope>
    <source>
        <strain evidence="4">F4-1</strain>
    </source>
</reference>